<dbReference type="GO" id="GO:0003700">
    <property type="term" value="F:DNA-binding transcription factor activity"/>
    <property type="evidence" value="ECO:0007669"/>
    <property type="project" value="InterPro"/>
</dbReference>
<sequence>MLMNNESKPRLARLTAILTQLQSQQILTAREIAEKHQVSIRTVYRDIRTLEQSGVPIVAEEGKGYSLVQGYSLPPVMFTQAEANALITVEQLIAKQDHSLTSHYQSAITKIKSVLQQSQKEKTELLAQRIHIRDNDYLNQKSQYLVILQTAITQFNLIELHYCSMQNEVSQRVIEPFAVYSTQGNWLLIAFCRLRNAFRSFRLDHIQKLKVLPECFDPHNMTLPEYFEQCRQKYLTTPDIPLSPPAHTFAISDNKTLEKPMEKMKVEPFKVIGITVRTSNKNGQGLQDIGALWQRFIAEQLLNKIPNKLDNEVYSIYTEYEGDYTQPYTTLLGCKVSTLDHIPEGMTGKVFAGGQYQRFVAQGNLNQGVVGQEWNKIWGMDLPRAYTADFEIYGEKAQNPDSAEVDILIAID</sequence>
<dbReference type="Proteomes" id="UP000004095">
    <property type="component" value="Unassembled WGS sequence"/>
</dbReference>
<dbReference type="Gene3D" id="1.10.10.10">
    <property type="entry name" value="Winged helix-like DNA-binding domain superfamily/Winged helix DNA-binding domain"/>
    <property type="match status" value="1"/>
</dbReference>
<evidence type="ECO:0000313" key="5">
    <source>
        <dbReference type="Proteomes" id="UP000004095"/>
    </source>
</evidence>
<keyword evidence="5" id="KW-1185">Reference proteome</keyword>
<dbReference type="InterPro" id="IPR051534">
    <property type="entry name" value="CBASS_pafABC_assoc_protein"/>
</dbReference>
<dbReference type="AlphaFoldDB" id="A1ZHE7"/>
<dbReference type="InterPro" id="IPR001034">
    <property type="entry name" value="DeoR_HTH"/>
</dbReference>
<dbReference type="SUPFAM" id="SSF46785">
    <property type="entry name" value="Winged helix' DNA-binding domain"/>
    <property type="match status" value="1"/>
</dbReference>
<evidence type="ECO:0000313" key="4">
    <source>
        <dbReference type="EMBL" id="EAY30416.1"/>
    </source>
</evidence>
<gene>
    <name evidence="4" type="ORF">M23134_08245</name>
</gene>
<dbReference type="InterPro" id="IPR029441">
    <property type="entry name" value="Cass2"/>
</dbReference>
<dbReference type="Pfam" id="PF08279">
    <property type="entry name" value="HTH_11"/>
    <property type="match status" value="1"/>
</dbReference>
<proteinExistence type="predicted"/>
<dbReference type="InterPro" id="IPR036388">
    <property type="entry name" value="WH-like_DNA-bd_sf"/>
</dbReference>
<evidence type="ECO:0000256" key="2">
    <source>
        <dbReference type="ARBA" id="ARBA00023163"/>
    </source>
</evidence>
<dbReference type="SMART" id="SM00871">
    <property type="entry name" value="AraC_E_bind"/>
    <property type="match status" value="1"/>
</dbReference>
<dbReference type="InterPro" id="IPR036390">
    <property type="entry name" value="WH_DNA-bd_sf"/>
</dbReference>
<keyword evidence="2" id="KW-0804">Transcription</keyword>
<protein>
    <submittedName>
        <fullName evidence="4">Bacterial regulatory protein, DeoR family</fullName>
    </submittedName>
</protein>
<keyword evidence="1" id="KW-0805">Transcription regulation</keyword>
<comment type="caution">
    <text evidence="4">The sequence shown here is derived from an EMBL/GenBank/DDBJ whole genome shotgun (WGS) entry which is preliminary data.</text>
</comment>
<dbReference type="Gene3D" id="3.20.80.10">
    <property type="entry name" value="Regulatory factor, effector binding domain"/>
    <property type="match status" value="1"/>
</dbReference>
<dbReference type="PANTHER" id="PTHR34580">
    <property type="match status" value="1"/>
</dbReference>
<dbReference type="PROSITE" id="PS52050">
    <property type="entry name" value="WYL"/>
    <property type="match status" value="1"/>
</dbReference>
<name>A1ZHE7_MICM2</name>
<dbReference type="InterPro" id="IPR026881">
    <property type="entry name" value="WYL_dom"/>
</dbReference>
<dbReference type="eggNOG" id="COG2378">
    <property type="taxonomic scope" value="Bacteria"/>
</dbReference>
<evidence type="ECO:0000256" key="1">
    <source>
        <dbReference type="ARBA" id="ARBA00023015"/>
    </source>
</evidence>
<accession>A1ZHE7</accession>
<dbReference type="InterPro" id="IPR010499">
    <property type="entry name" value="AraC_E-bd"/>
</dbReference>
<reference evidence="4 5" key="1">
    <citation type="submission" date="2007-01" db="EMBL/GenBank/DDBJ databases">
        <authorList>
            <person name="Haygood M."/>
            <person name="Podell S."/>
            <person name="Anderson C."/>
            <person name="Hopkinson B."/>
            <person name="Roe K."/>
            <person name="Barbeau K."/>
            <person name="Gaasterland T."/>
            <person name="Ferriera S."/>
            <person name="Johnson J."/>
            <person name="Kravitz S."/>
            <person name="Beeson K."/>
            <person name="Sutton G."/>
            <person name="Rogers Y.-H."/>
            <person name="Friedman R."/>
            <person name="Frazier M."/>
            <person name="Venter J.C."/>
        </authorList>
    </citation>
    <scope>NUCLEOTIDE SEQUENCE [LARGE SCALE GENOMIC DNA]</scope>
    <source>
        <strain evidence="4 5">ATCC 23134</strain>
    </source>
</reference>
<dbReference type="Pfam" id="PF13280">
    <property type="entry name" value="WYL"/>
    <property type="match status" value="1"/>
</dbReference>
<dbReference type="InterPro" id="IPR013196">
    <property type="entry name" value="HTH_11"/>
</dbReference>
<dbReference type="EMBL" id="AAWS01000007">
    <property type="protein sequence ID" value="EAY30416.1"/>
    <property type="molecule type" value="Genomic_DNA"/>
</dbReference>
<evidence type="ECO:0000259" key="3">
    <source>
        <dbReference type="PROSITE" id="PS51000"/>
    </source>
</evidence>
<dbReference type="Pfam" id="PF14526">
    <property type="entry name" value="Cass2"/>
    <property type="match status" value="1"/>
</dbReference>
<dbReference type="PANTHER" id="PTHR34580:SF1">
    <property type="entry name" value="PROTEIN PAFC"/>
    <property type="match status" value="1"/>
</dbReference>
<organism evidence="4 5">
    <name type="scientific">Microscilla marina ATCC 23134</name>
    <dbReference type="NCBI Taxonomy" id="313606"/>
    <lineage>
        <taxon>Bacteria</taxon>
        <taxon>Pseudomonadati</taxon>
        <taxon>Bacteroidota</taxon>
        <taxon>Cytophagia</taxon>
        <taxon>Cytophagales</taxon>
        <taxon>Microscillaceae</taxon>
        <taxon>Microscilla</taxon>
    </lineage>
</organism>
<dbReference type="eggNOG" id="COG3708">
    <property type="taxonomic scope" value="Bacteria"/>
</dbReference>
<dbReference type="PROSITE" id="PS51000">
    <property type="entry name" value="HTH_DEOR_2"/>
    <property type="match status" value="1"/>
</dbReference>
<feature type="domain" description="HTH deoR-type" evidence="3">
    <location>
        <begin position="10"/>
        <end position="65"/>
    </location>
</feature>
<dbReference type="InterPro" id="IPR011256">
    <property type="entry name" value="Reg_factor_effector_dom_sf"/>
</dbReference>
<dbReference type="SUPFAM" id="SSF55136">
    <property type="entry name" value="Probable bacterial effector-binding domain"/>
    <property type="match status" value="1"/>
</dbReference>